<dbReference type="SMART" id="SM00304">
    <property type="entry name" value="HAMP"/>
    <property type="match status" value="1"/>
</dbReference>
<evidence type="ECO:0000259" key="14">
    <source>
        <dbReference type="PROSITE" id="PS50109"/>
    </source>
</evidence>
<dbReference type="Gene3D" id="1.10.287.130">
    <property type="match status" value="1"/>
</dbReference>
<keyword evidence="13" id="KW-1133">Transmembrane helix</keyword>
<dbReference type="CDD" id="cd06225">
    <property type="entry name" value="HAMP"/>
    <property type="match status" value="1"/>
</dbReference>
<dbReference type="InterPro" id="IPR000014">
    <property type="entry name" value="PAS"/>
</dbReference>
<dbReference type="NCBIfam" id="TIGR00229">
    <property type="entry name" value="sensory_box"/>
    <property type="match status" value="1"/>
</dbReference>
<dbReference type="SUPFAM" id="SSF47384">
    <property type="entry name" value="Homodimeric domain of signal transducing histidine kinase"/>
    <property type="match status" value="1"/>
</dbReference>
<evidence type="ECO:0000256" key="8">
    <source>
        <dbReference type="ARBA" id="ARBA00022777"/>
    </source>
</evidence>
<dbReference type="SMART" id="SM00091">
    <property type="entry name" value="PAS"/>
    <property type="match status" value="1"/>
</dbReference>
<dbReference type="InterPro" id="IPR005467">
    <property type="entry name" value="His_kinase_dom"/>
</dbReference>
<feature type="domain" description="PAS" evidence="15">
    <location>
        <begin position="240"/>
        <end position="278"/>
    </location>
</feature>
<feature type="domain" description="PAC" evidence="16">
    <location>
        <begin position="315"/>
        <end position="367"/>
    </location>
</feature>
<evidence type="ECO:0000256" key="7">
    <source>
        <dbReference type="ARBA" id="ARBA00022741"/>
    </source>
</evidence>
<keyword evidence="7" id="KW-0547">Nucleotide-binding</keyword>
<comment type="subcellular location">
    <subcellularLocation>
        <location evidence="2">Cell membrane</location>
    </subcellularLocation>
</comment>
<dbReference type="Proteomes" id="UP000461162">
    <property type="component" value="Unassembled WGS sequence"/>
</dbReference>
<feature type="domain" description="Histidine kinase" evidence="14">
    <location>
        <begin position="410"/>
        <end position="642"/>
    </location>
</feature>
<dbReference type="InterPro" id="IPR036097">
    <property type="entry name" value="HisK_dim/P_sf"/>
</dbReference>
<evidence type="ECO:0000256" key="9">
    <source>
        <dbReference type="ARBA" id="ARBA00022840"/>
    </source>
</evidence>
<evidence type="ECO:0000256" key="2">
    <source>
        <dbReference type="ARBA" id="ARBA00004236"/>
    </source>
</evidence>
<dbReference type="SMART" id="SM00086">
    <property type="entry name" value="PAC"/>
    <property type="match status" value="1"/>
</dbReference>
<comment type="caution">
    <text evidence="18">The sequence shown here is derived from an EMBL/GenBank/DDBJ whole genome shotgun (WGS) entry which is preliminary data.</text>
</comment>
<dbReference type="EMBL" id="WODC01000003">
    <property type="protein sequence ID" value="MUM77241.1"/>
    <property type="molecule type" value="Genomic_DNA"/>
</dbReference>
<keyword evidence="5" id="KW-0597">Phosphoprotein</keyword>
<evidence type="ECO:0000313" key="18">
    <source>
        <dbReference type="EMBL" id="MUM77241.1"/>
    </source>
</evidence>
<feature type="transmembrane region" description="Helical" evidence="13">
    <location>
        <begin position="153"/>
        <end position="178"/>
    </location>
</feature>
<evidence type="ECO:0000313" key="19">
    <source>
        <dbReference type="Proteomes" id="UP000461162"/>
    </source>
</evidence>
<dbReference type="InterPro" id="IPR001610">
    <property type="entry name" value="PAC"/>
</dbReference>
<proteinExistence type="predicted"/>
<keyword evidence="6" id="KW-0808">Transferase</keyword>
<dbReference type="InterPro" id="IPR003660">
    <property type="entry name" value="HAMP_dom"/>
</dbReference>
<dbReference type="RefSeq" id="WP_155933182.1">
    <property type="nucleotide sequence ID" value="NZ_WODC01000003.1"/>
</dbReference>
<evidence type="ECO:0000256" key="4">
    <source>
        <dbReference type="ARBA" id="ARBA00022475"/>
    </source>
</evidence>
<evidence type="ECO:0000256" key="6">
    <source>
        <dbReference type="ARBA" id="ARBA00022679"/>
    </source>
</evidence>
<dbReference type="FunFam" id="3.30.565.10:FF:000023">
    <property type="entry name" value="PAS domain-containing sensor histidine kinase"/>
    <property type="match status" value="1"/>
</dbReference>
<dbReference type="SUPFAM" id="SSF55874">
    <property type="entry name" value="ATPase domain of HSP90 chaperone/DNA topoisomerase II/histidine kinase"/>
    <property type="match status" value="1"/>
</dbReference>
<feature type="transmembrane region" description="Helical" evidence="13">
    <location>
        <begin position="22"/>
        <end position="43"/>
    </location>
</feature>
<gene>
    <name evidence="18" type="ORF">GKC30_06310</name>
</gene>
<dbReference type="SMART" id="SM00387">
    <property type="entry name" value="HATPase_c"/>
    <property type="match status" value="1"/>
</dbReference>
<keyword evidence="9" id="KW-0067">ATP-binding</keyword>
<organism evidence="18 19">
    <name type="scientific">Pseudodesulfovibrio alkaliphilus</name>
    <dbReference type="NCBI Taxonomy" id="2661613"/>
    <lineage>
        <taxon>Bacteria</taxon>
        <taxon>Pseudomonadati</taxon>
        <taxon>Thermodesulfobacteriota</taxon>
        <taxon>Desulfovibrionia</taxon>
        <taxon>Desulfovibrionales</taxon>
        <taxon>Desulfovibrionaceae</taxon>
    </lineage>
</organism>
<keyword evidence="19" id="KW-1185">Reference proteome</keyword>
<dbReference type="GO" id="GO:0009927">
    <property type="term" value="F:histidine phosphotransfer kinase activity"/>
    <property type="evidence" value="ECO:0007669"/>
    <property type="project" value="TreeGrafter"/>
</dbReference>
<dbReference type="InterPro" id="IPR003594">
    <property type="entry name" value="HATPase_dom"/>
</dbReference>
<evidence type="ECO:0000256" key="12">
    <source>
        <dbReference type="SAM" id="Coils"/>
    </source>
</evidence>
<dbReference type="AlphaFoldDB" id="A0A7K1KMT0"/>
<dbReference type="GO" id="GO:0005524">
    <property type="term" value="F:ATP binding"/>
    <property type="evidence" value="ECO:0007669"/>
    <property type="project" value="UniProtKB-KW"/>
</dbReference>
<dbReference type="PROSITE" id="PS50112">
    <property type="entry name" value="PAS"/>
    <property type="match status" value="1"/>
</dbReference>
<dbReference type="SUPFAM" id="SSF55785">
    <property type="entry name" value="PYP-like sensor domain (PAS domain)"/>
    <property type="match status" value="1"/>
</dbReference>
<feature type="coiled-coil region" evidence="12">
    <location>
        <begin position="220"/>
        <end position="250"/>
    </location>
</feature>
<dbReference type="GO" id="GO:0000155">
    <property type="term" value="F:phosphorelay sensor kinase activity"/>
    <property type="evidence" value="ECO:0007669"/>
    <property type="project" value="InterPro"/>
</dbReference>
<keyword evidence="10" id="KW-0902">Two-component regulatory system</keyword>
<sequence length="642" mass="72454">MSHDPSSTKRPLLSSRSISRDLTASLVCIVLLVATAMAGYAYWQQFEAMWRKAGDKGEDTITSVAEILAVPIWNLDYDNARLIGSVYTHDDMVQAIRIYGSRNEVVFAHEKFSGVPPDFSKVRSIVFEGRTIGRAEIDFTLAREQQQLEEQMIVSTLIILVAISVILAITGLLLRVFLNKPLHVLQQGIARVAKGDFSYEFGEVRHTELIEIATRFRHMSAEIEARERKLQAMNKTLQEAEEKYRGIFENSIEGIFQATPDGVLRRANPAMARIFGYESLDEFLSNVRSLGSRTMVNPDRMQDFYKQVRERGEIKRFEAEYYRRDGKTIWGSLNARAIYADSGEIVFIDGILEDITDRKKAEQDLADLNRHLEQLVRERTEDLVNKARELEEANQRLRELDEMKSAFLSSVSHELRTPLTSILGFAKLLHKEFTRNYLPLTSDPALVKRGQRIQNNLLIISHEGERLTRLINDVLDLNKIESGSMGWRDVRLNMGEVVETAVQSVTGLFAQNSRVRLIAEVDPALPVVIADPDRMQQVLINLLNNAAKFTDDGSVTVRAFPRFGQVRVEVADTGPGIHLDDQSRIFEKFHQSKTAAIGDQPNGTGLGLTICREIVEHYGGRIWVESEVGKGSTFVFTLPAAA</sequence>
<keyword evidence="12" id="KW-0175">Coiled coil</keyword>
<evidence type="ECO:0000256" key="13">
    <source>
        <dbReference type="SAM" id="Phobius"/>
    </source>
</evidence>
<evidence type="ECO:0000256" key="5">
    <source>
        <dbReference type="ARBA" id="ARBA00022553"/>
    </source>
</evidence>
<dbReference type="PROSITE" id="PS50885">
    <property type="entry name" value="HAMP"/>
    <property type="match status" value="1"/>
</dbReference>
<evidence type="ECO:0000256" key="11">
    <source>
        <dbReference type="ARBA" id="ARBA00023136"/>
    </source>
</evidence>
<feature type="domain" description="HAMP" evidence="17">
    <location>
        <begin position="176"/>
        <end position="228"/>
    </location>
</feature>
<protein>
    <recommendedName>
        <fullName evidence="3">histidine kinase</fullName>
        <ecNumber evidence="3">2.7.13.3</ecNumber>
    </recommendedName>
</protein>
<dbReference type="Gene3D" id="3.30.565.10">
    <property type="entry name" value="Histidine kinase-like ATPase, C-terminal domain"/>
    <property type="match status" value="1"/>
</dbReference>
<dbReference type="InterPro" id="IPR000700">
    <property type="entry name" value="PAS-assoc_C"/>
</dbReference>
<accession>A0A7K1KMT0</accession>
<dbReference type="CDD" id="cd16922">
    <property type="entry name" value="HATPase_EvgS-ArcB-TorS-like"/>
    <property type="match status" value="1"/>
</dbReference>
<dbReference type="SMART" id="SM00388">
    <property type="entry name" value="HisKA"/>
    <property type="match status" value="1"/>
</dbReference>
<keyword evidence="4" id="KW-1003">Cell membrane</keyword>
<dbReference type="Pfam" id="PF02518">
    <property type="entry name" value="HATPase_c"/>
    <property type="match status" value="1"/>
</dbReference>
<keyword evidence="13" id="KW-0812">Transmembrane</keyword>
<dbReference type="CDD" id="cd00082">
    <property type="entry name" value="HisKA"/>
    <property type="match status" value="1"/>
</dbReference>
<dbReference type="InterPro" id="IPR036890">
    <property type="entry name" value="HATPase_C_sf"/>
</dbReference>
<dbReference type="PRINTS" id="PR00344">
    <property type="entry name" value="BCTRLSENSOR"/>
</dbReference>
<dbReference type="PROSITE" id="PS50109">
    <property type="entry name" value="HIS_KIN"/>
    <property type="match status" value="1"/>
</dbReference>
<name>A0A7K1KMT0_9BACT</name>
<evidence type="ECO:0000256" key="10">
    <source>
        <dbReference type="ARBA" id="ARBA00023012"/>
    </source>
</evidence>
<comment type="catalytic activity">
    <reaction evidence="1">
        <text>ATP + protein L-histidine = ADP + protein N-phospho-L-histidine.</text>
        <dbReference type="EC" id="2.7.13.3"/>
    </reaction>
</comment>
<reference evidence="18 19" key="1">
    <citation type="submission" date="2019-11" db="EMBL/GenBank/DDBJ databases">
        <title>Pseudodesulfovibrio alkaliphilus, sp. nov., an alkaliphilic sulfate-reducing bacteria from mud volcano of Taman peninsula, Russia.</title>
        <authorList>
            <person name="Frolova A."/>
            <person name="Merkel A.Y."/>
            <person name="Slobodkin A.I."/>
        </authorList>
    </citation>
    <scope>NUCLEOTIDE SEQUENCE [LARGE SCALE GENOMIC DNA]</scope>
    <source>
        <strain evidence="18 19">F-1</strain>
    </source>
</reference>
<dbReference type="PANTHER" id="PTHR43047:SF72">
    <property type="entry name" value="OSMOSENSING HISTIDINE PROTEIN KINASE SLN1"/>
    <property type="match status" value="1"/>
</dbReference>
<dbReference type="PROSITE" id="PS50113">
    <property type="entry name" value="PAC"/>
    <property type="match status" value="1"/>
</dbReference>
<dbReference type="Gene3D" id="3.30.450.20">
    <property type="entry name" value="PAS domain"/>
    <property type="match status" value="1"/>
</dbReference>
<dbReference type="EC" id="2.7.13.3" evidence="3"/>
<dbReference type="Pfam" id="PF00672">
    <property type="entry name" value="HAMP"/>
    <property type="match status" value="1"/>
</dbReference>
<dbReference type="GO" id="GO:0005886">
    <property type="term" value="C:plasma membrane"/>
    <property type="evidence" value="ECO:0007669"/>
    <property type="project" value="UniProtKB-SubCell"/>
</dbReference>
<evidence type="ECO:0000256" key="3">
    <source>
        <dbReference type="ARBA" id="ARBA00012438"/>
    </source>
</evidence>
<evidence type="ECO:0000259" key="16">
    <source>
        <dbReference type="PROSITE" id="PS50113"/>
    </source>
</evidence>
<keyword evidence="8" id="KW-0418">Kinase</keyword>
<dbReference type="InterPro" id="IPR035965">
    <property type="entry name" value="PAS-like_dom_sf"/>
</dbReference>
<dbReference type="Gene3D" id="6.10.340.10">
    <property type="match status" value="1"/>
</dbReference>
<dbReference type="Pfam" id="PF00512">
    <property type="entry name" value="HisKA"/>
    <property type="match status" value="1"/>
</dbReference>
<dbReference type="Pfam" id="PF13426">
    <property type="entry name" value="PAS_9"/>
    <property type="match status" value="1"/>
</dbReference>
<dbReference type="CDD" id="cd00130">
    <property type="entry name" value="PAS"/>
    <property type="match status" value="1"/>
</dbReference>
<dbReference type="PANTHER" id="PTHR43047">
    <property type="entry name" value="TWO-COMPONENT HISTIDINE PROTEIN KINASE"/>
    <property type="match status" value="1"/>
</dbReference>
<keyword evidence="11 13" id="KW-0472">Membrane</keyword>
<dbReference type="InterPro" id="IPR003661">
    <property type="entry name" value="HisK_dim/P_dom"/>
</dbReference>
<dbReference type="InterPro" id="IPR004358">
    <property type="entry name" value="Sig_transdc_His_kin-like_C"/>
</dbReference>
<evidence type="ECO:0000256" key="1">
    <source>
        <dbReference type="ARBA" id="ARBA00000085"/>
    </source>
</evidence>
<evidence type="ECO:0000259" key="15">
    <source>
        <dbReference type="PROSITE" id="PS50112"/>
    </source>
</evidence>
<feature type="coiled-coil region" evidence="12">
    <location>
        <begin position="358"/>
        <end position="410"/>
    </location>
</feature>
<evidence type="ECO:0000259" key="17">
    <source>
        <dbReference type="PROSITE" id="PS50885"/>
    </source>
</evidence>